<dbReference type="GO" id="GO:0007095">
    <property type="term" value="P:mitotic G2 DNA damage checkpoint signaling"/>
    <property type="evidence" value="ECO:0007669"/>
    <property type="project" value="InterPro"/>
</dbReference>
<keyword evidence="6" id="KW-0539">Nucleus</keyword>
<dbReference type="InterPro" id="IPR036420">
    <property type="entry name" value="BRCT_dom_sf"/>
</dbReference>
<organism evidence="10 11">
    <name type="scientific">Trichoplusia ni</name>
    <name type="common">Cabbage looper</name>
    <dbReference type="NCBI Taxonomy" id="7111"/>
    <lineage>
        <taxon>Eukaryota</taxon>
        <taxon>Metazoa</taxon>
        <taxon>Ecdysozoa</taxon>
        <taxon>Arthropoda</taxon>
        <taxon>Hexapoda</taxon>
        <taxon>Insecta</taxon>
        <taxon>Pterygota</taxon>
        <taxon>Neoptera</taxon>
        <taxon>Endopterygota</taxon>
        <taxon>Lepidoptera</taxon>
        <taxon>Glossata</taxon>
        <taxon>Ditrysia</taxon>
        <taxon>Noctuoidea</taxon>
        <taxon>Noctuidae</taxon>
        <taxon>Plusiinae</taxon>
        <taxon>Trichoplusia</taxon>
    </lineage>
</organism>
<comment type="similarity">
    <text evidence="7">Belongs to the Nibrin family.</text>
</comment>
<dbReference type="Pfam" id="PF00498">
    <property type="entry name" value="FHA"/>
    <property type="match status" value="1"/>
</dbReference>
<keyword evidence="10" id="KW-1185">Reference proteome</keyword>
<feature type="region of interest" description="Disordered" evidence="8">
    <location>
        <begin position="424"/>
        <end position="479"/>
    </location>
</feature>
<protein>
    <submittedName>
        <fullName evidence="11">Nibrin</fullName>
    </submittedName>
</protein>
<keyword evidence="5" id="KW-0234">DNA repair</keyword>
<dbReference type="FunFam" id="3.40.50.10980:FF:000001">
    <property type="entry name" value="Nibrin"/>
    <property type="match status" value="1"/>
</dbReference>
<evidence type="ECO:0000256" key="8">
    <source>
        <dbReference type="SAM" id="MobiDB-lite"/>
    </source>
</evidence>
<evidence type="ECO:0000256" key="7">
    <source>
        <dbReference type="ARBA" id="ARBA00044757"/>
    </source>
</evidence>
<dbReference type="GO" id="GO:0005694">
    <property type="term" value="C:chromosome"/>
    <property type="evidence" value="ECO:0007669"/>
    <property type="project" value="UniProtKB-SubCell"/>
</dbReference>
<dbReference type="CDD" id="cd17741">
    <property type="entry name" value="BRCT_nibrin"/>
    <property type="match status" value="1"/>
</dbReference>
<dbReference type="SMART" id="SM00240">
    <property type="entry name" value="FHA"/>
    <property type="match status" value="1"/>
</dbReference>
<dbReference type="InterPro" id="IPR043014">
    <property type="entry name" value="Nibrin_BRCT2_sf"/>
</dbReference>
<comment type="subcellular location">
    <subcellularLocation>
        <location evidence="2">Chromosome</location>
    </subcellularLocation>
    <subcellularLocation>
        <location evidence="1">Nucleus</location>
    </subcellularLocation>
</comment>
<dbReference type="SUPFAM" id="SSF49879">
    <property type="entry name" value="SMAD/FHA domain"/>
    <property type="match status" value="1"/>
</dbReference>
<dbReference type="InterPro" id="IPR040227">
    <property type="entry name" value="Nibrin-rel"/>
</dbReference>
<dbReference type="Gene3D" id="3.40.50.10980">
    <property type="entry name" value="Nibrin, BRCT2 domain"/>
    <property type="match status" value="1"/>
</dbReference>
<dbReference type="KEGG" id="tnl:113492170"/>
<dbReference type="Pfam" id="PF16508">
    <property type="entry name" value="NIBRIN_BRCT_II"/>
    <property type="match status" value="1"/>
</dbReference>
<evidence type="ECO:0000256" key="2">
    <source>
        <dbReference type="ARBA" id="ARBA00004286"/>
    </source>
</evidence>
<evidence type="ECO:0000256" key="3">
    <source>
        <dbReference type="ARBA" id="ARBA00022454"/>
    </source>
</evidence>
<dbReference type="GO" id="GO:0003684">
    <property type="term" value="F:damaged DNA binding"/>
    <property type="evidence" value="ECO:0007669"/>
    <property type="project" value="TreeGrafter"/>
</dbReference>
<evidence type="ECO:0000256" key="1">
    <source>
        <dbReference type="ARBA" id="ARBA00004123"/>
    </source>
</evidence>
<evidence type="ECO:0000313" key="10">
    <source>
        <dbReference type="Proteomes" id="UP000322000"/>
    </source>
</evidence>
<dbReference type="AlphaFoldDB" id="A0A7E5VAK5"/>
<dbReference type="InterPro" id="IPR032429">
    <property type="entry name" value="Nibrin_BRCT2"/>
</dbReference>
<dbReference type="PROSITE" id="PS50006">
    <property type="entry name" value="FHA_DOMAIN"/>
    <property type="match status" value="1"/>
</dbReference>
<dbReference type="Gene3D" id="3.40.50.10190">
    <property type="entry name" value="BRCT domain"/>
    <property type="match status" value="1"/>
</dbReference>
<feature type="compositionally biased region" description="Polar residues" evidence="8">
    <location>
        <begin position="430"/>
        <end position="441"/>
    </location>
</feature>
<feature type="compositionally biased region" description="Basic residues" evidence="8">
    <location>
        <begin position="455"/>
        <end position="467"/>
    </location>
</feature>
<accession>A0A7E5VAK5</accession>
<dbReference type="RefSeq" id="XP_026725317.1">
    <property type="nucleotide sequence ID" value="XM_026869516.1"/>
</dbReference>
<evidence type="ECO:0000256" key="5">
    <source>
        <dbReference type="ARBA" id="ARBA00023204"/>
    </source>
</evidence>
<dbReference type="PANTHER" id="PTHR12162">
    <property type="entry name" value="NIBRIN-RELATED"/>
    <property type="match status" value="1"/>
</dbReference>
<dbReference type="InParanoid" id="A0A7E5VAK5"/>
<dbReference type="Gene3D" id="2.60.200.20">
    <property type="match status" value="1"/>
</dbReference>
<keyword evidence="4" id="KW-0227">DNA damage</keyword>
<keyword evidence="3" id="KW-0158">Chromosome</keyword>
<dbReference type="CDD" id="cd22667">
    <property type="entry name" value="FHA_NBN"/>
    <property type="match status" value="1"/>
</dbReference>
<dbReference type="OrthoDB" id="552194at2759"/>
<feature type="domain" description="FHA" evidence="9">
    <location>
        <begin position="21"/>
        <end position="74"/>
    </location>
</feature>
<name>A0A7E5VAK5_TRINI</name>
<dbReference type="PANTHER" id="PTHR12162:SF0">
    <property type="entry name" value="NIBRIN"/>
    <property type="match status" value="1"/>
</dbReference>
<evidence type="ECO:0000256" key="6">
    <source>
        <dbReference type="ARBA" id="ARBA00023242"/>
    </source>
</evidence>
<proteinExistence type="inferred from homology"/>
<feature type="region of interest" description="Disordered" evidence="8">
    <location>
        <begin position="336"/>
        <end position="359"/>
    </location>
</feature>
<dbReference type="SUPFAM" id="SSF52113">
    <property type="entry name" value="BRCT domain"/>
    <property type="match status" value="1"/>
</dbReference>
<dbReference type="GO" id="GO:0000724">
    <property type="term" value="P:double-strand break repair via homologous recombination"/>
    <property type="evidence" value="ECO:0007669"/>
    <property type="project" value="TreeGrafter"/>
</dbReference>
<evidence type="ECO:0000313" key="11">
    <source>
        <dbReference type="RefSeq" id="XP_026725317.1"/>
    </source>
</evidence>
<sequence>MWYLTSQNDTRIIYIVSSNQVLIGRSTDNEVCNFAIADDPSISRKHATLTAMDNGLFLQDLGSRYGTYINNSTDKVEMNTNTKLKENDIVKFGKMNSIWKVNVANLITCTSTLKGDNLQNLRLTLSKLGGILKSDWDDTCCYLTMPGITLTIKVVLALVQGSNIVTTEFWNKCLENVSNCETLPDPQDFVPEVMESTLNKEVVSFQPDNRRSSIFTGKKFIFFSRRQHEMYKTVLVKSGATPMLLSECRMTISMLCSPDVVVIQYTSTGVSQETQSQRSQMTDIVNQLKNKGKRVVADAEIGLAILFCSSNKYCNPNFSFSSEVVKQISAPQKSSKVLAQESQEPTSQQKQPNVKINESLVSEDGYDKLSVKRKLSDVITEIEVNPSKRIATCFVAEVKVESAKRGYPDDNDEFSKPPKKMAIENEKNSSEQASNDDSNMFNFVKAPTTTESEKKPKKLNLSKPQKRKLNDNQPEGNLFNFIQTDEDDVNASTVSKQSLFNNDKNKKDDSENVVQTTNLSKQEVSAQDISAMRGSKLKELMQRNLSSNSSPVNNTRRIKTEDLEDKMNKLDLCNTIVTTCSTLIKREPYKYETENTFSSNVKNFKKFKKVWPIKRQSSVIQTSSMSLITS</sequence>
<dbReference type="InterPro" id="IPR008984">
    <property type="entry name" value="SMAD_FHA_dom_sf"/>
</dbReference>
<gene>
    <name evidence="11" type="primary">LOC113492170</name>
</gene>
<dbReference type="InterPro" id="IPR000253">
    <property type="entry name" value="FHA_dom"/>
</dbReference>
<dbReference type="CTD" id="44259"/>
<dbReference type="GeneID" id="113492170"/>
<reference evidence="11" key="1">
    <citation type="submission" date="2025-08" db="UniProtKB">
        <authorList>
            <consortium name="RefSeq"/>
        </authorList>
    </citation>
    <scope>IDENTIFICATION</scope>
</reference>
<evidence type="ECO:0000259" key="9">
    <source>
        <dbReference type="PROSITE" id="PS50006"/>
    </source>
</evidence>
<dbReference type="Proteomes" id="UP000322000">
    <property type="component" value="Chromosome 3"/>
</dbReference>
<evidence type="ECO:0000256" key="4">
    <source>
        <dbReference type="ARBA" id="ARBA00022763"/>
    </source>
</evidence>
<dbReference type="GO" id="GO:0030870">
    <property type="term" value="C:Mre11 complex"/>
    <property type="evidence" value="ECO:0007669"/>
    <property type="project" value="InterPro"/>
</dbReference>